<organism evidence="1">
    <name type="scientific">Absidia glauca</name>
    <name type="common">Pin mould</name>
    <dbReference type="NCBI Taxonomy" id="4829"/>
    <lineage>
        <taxon>Eukaryota</taxon>
        <taxon>Fungi</taxon>
        <taxon>Fungi incertae sedis</taxon>
        <taxon>Mucoromycota</taxon>
        <taxon>Mucoromycotina</taxon>
        <taxon>Mucoromycetes</taxon>
        <taxon>Mucorales</taxon>
        <taxon>Cunninghamellaceae</taxon>
        <taxon>Absidia</taxon>
    </lineage>
</organism>
<name>A0A163J2Z0_ABSGL</name>
<dbReference type="Proteomes" id="UP000078561">
    <property type="component" value="Unassembled WGS sequence"/>
</dbReference>
<keyword evidence="2" id="KW-1185">Reference proteome</keyword>
<dbReference type="AlphaFoldDB" id="A0A163J2Z0"/>
<accession>A0A163J2Z0</accession>
<reference evidence="1" key="1">
    <citation type="submission" date="2016-04" db="EMBL/GenBank/DDBJ databases">
        <authorList>
            <person name="Evans L.H."/>
            <person name="Alamgir A."/>
            <person name="Owens N."/>
            <person name="Weber N.D."/>
            <person name="Virtaneva K."/>
            <person name="Barbian K."/>
            <person name="Babar A."/>
            <person name="Rosenke K."/>
        </authorList>
    </citation>
    <scope>NUCLEOTIDE SEQUENCE [LARGE SCALE GENOMIC DNA]</scope>
    <source>
        <strain evidence="1">CBS 101.48</strain>
    </source>
</reference>
<protein>
    <submittedName>
        <fullName evidence="1">Uncharacterized protein</fullName>
    </submittedName>
</protein>
<evidence type="ECO:0000313" key="1">
    <source>
        <dbReference type="EMBL" id="SAL96854.1"/>
    </source>
</evidence>
<proteinExistence type="predicted"/>
<sequence length="311" mass="35284">MDSAQLPFTIQDNLQEVLSLSQVLILSSPSYINASLLPFINAPTQSFLFSYLYHHFVNVRLKVDSTLVLALKNIIVNALAHRTHEHLLEEIQPLKVKAYGIDAILHKTIEVCIENMPMWPPLESTFEQNQQLILRFLDLILKSFFYDPINEQHFFWAPREPTDTQTALFTQETIRDRDGTILRLNPSGGITVLGICLVSSHTTTAKQADLLHLALLAKQIINVGDTTGILAIHVEGTRVMFYLCALIDNAMYPMLLIGQIDIPLSLIELLPTFFEQLDTMKRIIDTFQRFCVIRRSVQGTLMTGFSQDTTL</sequence>
<evidence type="ECO:0000313" key="2">
    <source>
        <dbReference type="Proteomes" id="UP000078561"/>
    </source>
</evidence>
<gene>
    <name evidence="1" type="primary">ABSGL_02291.1 scaffold 3129</name>
</gene>
<dbReference type="EMBL" id="LT551371">
    <property type="protein sequence ID" value="SAL96854.1"/>
    <property type="molecule type" value="Genomic_DNA"/>
</dbReference>
<dbReference type="InParanoid" id="A0A163J2Z0"/>